<protein>
    <submittedName>
        <fullName evidence="1">Uncharacterized protein</fullName>
    </submittedName>
</protein>
<sequence>MYIDWNGKEPAVTYHNQTLLVKNIFRNICTGDNGVVTDSPVVQRFDLRGTPFIFSIDRNVFAVKGCGASLILKNRSNKIVTGCSSICTNNVSKKDMTNCNGDGCCQSRLSSSTYDLETKKDKNCGWKN</sequence>
<organism evidence="1 2">
    <name type="scientific">Chenopodium quinoa</name>
    <name type="common">Quinoa</name>
    <dbReference type="NCBI Taxonomy" id="63459"/>
    <lineage>
        <taxon>Eukaryota</taxon>
        <taxon>Viridiplantae</taxon>
        <taxon>Streptophyta</taxon>
        <taxon>Embryophyta</taxon>
        <taxon>Tracheophyta</taxon>
        <taxon>Spermatophyta</taxon>
        <taxon>Magnoliopsida</taxon>
        <taxon>eudicotyledons</taxon>
        <taxon>Gunneridae</taxon>
        <taxon>Pentapetalae</taxon>
        <taxon>Caryophyllales</taxon>
        <taxon>Chenopodiaceae</taxon>
        <taxon>Chenopodioideae</taxon>
        <taxon>Atripliceae</taxon>
        <taxon>Chenopodium</taxon>
    </lineage>
</organism>
<dbReference type="AlphaFoldDB" id="A0A803L9B6"/>
<reference evidence="1" key="2">
    <citation type="submission" date="2021-03" db="UniProtKB">
        <authorList>
            <consortium name="EnsemblPlants"/>
        </authorList>
    </citation>
    <scope>IDENTIFICATION</scope>
</reference>
<dbReference type="PANTHER" id="PTHR33491">
    <property type="entry name" value="OSJNBA0016N04.9 PROTEIN"/>
    <property type="match status" value="1"/>
</dbReference>
<dbReference type="EnsemblPlants" id="AUR62008455-RA">
    <property type="protein sequence ID" value="AUR62008455-RA:cds"/>
    <property type="gene ID" value="AUR62008455"/>
</dbReference>
<keyword evidence="2" id="KW-1185">Reference proteome</keyword>
<accession>A0A803L9B6</accession>
<dbReference type="Gramene" id="AUR62008455-RA">
    <property type="protein sequence ID" value="AUR62008455-RA:cds"/>
    <property type="gene ID" value="AUR62008455"/>
</dbReference>
<name>A0A803L9B6_CHEQI</name>
<dbReference type="Proteomes" id="UP000596660">
    <property type="component" value="Unplaced"/>
</dbReference>
<reference evidence="1" key="1">
    <citation type="journal article" date="2017" name="Nature">
        <title>The genome of Chenopodium quinoa.</title>
        <authorList>
            <person name="Jarvis D.E."/>
            <person name="Ho Y.S."/>
            <person name="Lightfoot D.J."/>
            <person name="Schmoeckel S.M."/>
            <person name="Li B."/>
            <person name="Borm T.J.A."/>
            <person name="Ohyanagi H."/>
            <person name="Mineta K."/>
            <person name="Michell C.T."/>
            <person name="Saber N."/>
            <person name="Kharbatia N.M."/>
            <person name="Rupper R.R."/>
            <person name="Sharp A.R."/>
            <person name="Dally N."/>
            <person name="Boughton B.A."/>
            <person name="Woo Y.H."/>
            <person name="Gao G."/>
            <person name="Schijlen E.G.W.M."/>
            <person name="Guo X."/>
            <person name="Momin A.A."/>
            <person name="Negrao S."/>
            <person name="Al-Babili S."/>
            <person name="Gehring C."/>
            <person name="Roessner U."/>
            <person name="Jung C."/>
            <person name="Murphy K."/>
            <person name="Arold S.T."/>
            <person name="Gojobori T."/>
            <person name="van der Linden C.G."/>
            <person name="van Loo E.N."/>
            <person name="Jellen E.N."/>
            <person name="Maughan P.J."/>
            <person name="Tester M."/>
        </authorList>
    </citation>
    <scope>NUCLEOTIDE SEQUENCE [LARGE SCALE GENOMIC DNA]</scope>
    <source>
        <strain evidence="1">cv. PI 614886</strain>
    </source>
</reference>
<evidence type="ECO:0000313" key="2">
    <source>
        <dbReference type="Proteomes" id="UP000596660"/>
    </source>
</evidence>
<evidence type="ECO:0000313" key="1">
    <source>
        <dbReference type="EnsemblPlants" id="AUR62008455-RA:cds"/>
    </source>
</evidence>
<proteinExistence type="predicted"/>